<dbReference type="InterPro" id="IPR036116">
    <property type="entry name" value="FN3_sf"/>
</dbReference>
<feature type="non-terminal residue" evidence="5">
    <location>
        <position position="902"/>
    </location>
</feature>
<dbReference type="PANTHER" id="PTHR47135">
    <property type="entry name" value="FIBRONECTIN TYPE III DOMAIN-CONTAINING PROTEIN 7"/>
    <property type="match status" value="1"/>
</dbReference>
<dbReference type="InterPro" id="IPR013783">
    <property type="entry name" value="Ig-like_fold"/>
</dbReference>
<dbReference type="SUPFAM" id="SSF49265">
    <property type="entry name" value="Fibronectin type III"/>
    <property type="match status" value="3"/>
</dbReference>
<evidence type="ECO:0000313" key="5">
    <source>
        <dbReference type="EMBL" id="KAE8764160.1"/>
    </source>
</evidence>
<accession>A0A7J5UPL5</accession>
<dbReference type="SMART" id="SM00060">
    <property type="entry name" value="FN3"/>
    <property type="match status" value="4"/>
</dbReference>
<dbReference type="InterPro" id="IPR008979">
    <property type="entry name" value="Galactose-bd-like_sf"/>
</dbReference>
<dbReference type="CDD" id="cd00063">
    <property type="entry name" value="FN3"/>
    <property type="match status" value="3"/>
</dbReference>
<name>A0A7J5UPL5_9MICO</name>
<keyword evidence="2" id="KW-0624">Polysaccharide degradation</keyword>
<protein>
    <recommendedName>
        <fullName evidence="4">Fibronectin type-III domain-containing protein</fullName>
    </recommendedName>
</protein>
<feature type="domain" description="Fibronectin type-III" evidence="4">
    <location>
        <begin position="576"/>
        <end position="669"/>
    </location>
</feature>
<dbReference type="Proteomes" id="UP000451860">
    <property type="component" value="Unassembled WGS sequence"/>
</dbReference>
<feature type="signal peptide" evidence="3">
    <location>
        <begin position="1"/>
        <end position="22"/>
    </location>
</feature>
<dbReference type="SUPFAM" id="SSF49785">
    <property type="entry name" value="Galactose-binding domain-like"/>
    <property type="match status" value="1"/>
</dbReference>
<feature type="domain" description="Fibronectin type-III" evidence="4">
    <location>
        <begin position="304"/>
        <end position="403"/>
    </location>
</feature>
<gene>
    <name evidence="5" type="ORF">GB883_10290</name>
</gene>
<dbReference type="Gene3D" id="2.60.120.430">
    <property type="entry name" value="Galactose-binding lectin"/>
    <property type="match status" value="1"/>
</dbReference>
<keyword evidence="1" id="KW-0378">Hydrolase</keyword>
<dbReference type="AlphaFoldDB" id="A0A7J5UPL5"/>
<dbReference type="PANTHER" id="PTHR47135:SF3">
    <property type="entry name" value="FIBRONECTIN TYPE-III DOMAIN-CONTAINING PROTEIN"/>
    <property type="match status" value="1"/>
</dbReference>
<dbReference type="Gene3D" id="2.60.40.10">
    <property type="entry name" value="Immunoglobulins"/>
    <property type="match status" value="4"/>
</dbReference>
<dbReference type="InterPro" id="IPR003961">
    <property type="entry name" value="FN3_dom"/>
</dbReference>
<organism evidence="5 6">
    <name type="scientific">Georgenia thermotolerans</name>
    <dbReference type="NCBI Taxonomy" id="527326"/>
    <lineage>
        <taxon>Bacteria</taxon>
        <taxon>Bacillati</taxon>
        <taxon>Actinomycetota</taxon>
        <taxon>Actinomycetes</taxon>
        <taxon>Micrococcales</taxon>
        <taxon>Bogoriellaceae</taxon>
        <taxon>Georgenia</taxon>
    </lineage>
</organism>
<dbReference type="EMBL" id="WHJE01000041">
    <property type="protein sequence ID" value="KAE8764160.1"/>
    <property type="molecule type" value="Genomic_DNA"/>
</dbReference>
<comment type="caution">
    <text evidence="5">The sequence shown here is derived from an EMBL/GenBank/DDBJ whole genome shotgun (WGS) entry which is preliminary data.</text>
</comment>
<dbReference type="Gene3D" id="2.60.120.200">
    <property type="match status" value="1"/>
</dbReference>
<evidence type="ECO:0000313" key="6">
    <source>
        <dbReference type="Proteomes" id="UP000451860"/>
    </source>
</evidence>
<keyword evidence="1" id="KW-0326">Glycosidase</keyword>
<keyword evidence="2" id="KW-0119">Carbohydrate metabolism</keyword>
<evidence type="ECO:0000256" key="3">
    <source>
        <dbReference type="SAM" id="SignalP"/>
    </source>
</evidence>
<feature type="domain" description="Fibronectin type-III" evidence="4">
    <location>
        <begin position="769"/>
        <end position="864"/>
    </location>
</feature>
<dbReference type="GO" id="GO:0016798">
    <property type="term" value="F:hydrolase activity, acting on glycosyl bonds"/>
    <property type="evidence" value="ECO:0007669"/>
    <property type="project" value="UniProtKB-KW"/>
</dbReference>
<evidence type="ECO:0000256" key="2">
    <source>
        <dbReference type="ARBA" id="ARBA00023326"/>
    </source>
</evidence>
<sequence>MAVAAVVAMVATAAVGAVPATAVPVADVPPNAADWATTPYSPLPPAEVAVDNELDLSFDGVDGGLRTGADVGTGFTMVQPSSADPTYYLPENLEVADGRLTVTATKGIAYTKPGGNSSGLVNQQENTLGVGVDTTDTNLRFTTTLTSPAAATSSAQAGLWFGPDDDNYVKLALVASSTTSRQIQLAREIGGVMATGSATAPTADQVMVDTTQAALGTQPITLTLDINTLAGTMTGHFRVGDGAEQTVGTLELPATFHNGSLLKATMPDVTSFGGLFATKRNMAESAALAYSFDSFSLTETDSEPPAAPTGLTATGSQGQVELAWDASDVSSDVTGYRVYRGASAPVATTGNGIGGSALLTTPKLTDTGVFIGSSYHYAVVAVDAAGNISAPAEIDATVPAVDGEEITKVNFQTAAAPVPAGYTADTGLPYDAARGAGWTNATSGAPLDVSQLTRLRSGAGVTTDPRLATIAHMQHTSMTAAGAWRYDLPNGTYTVVVAVGDTGSAGGGGYDSTHVIRAEGTPIVDRFVPSSAREYDEAVGTVEVTDGSLTIDPVGGSNTKIAYVEIYGQGEETPAAPAAPTGLMGTAADGGVVLDWSASEGATGYDVFRATEPTVPTDGAPLNPAPITDTAFVDQSVEPGQTYYYAVVARGEGGASAPSAVVEVVVDDASVPPAAPADLTADATDDGVQLTWTVVEGAAGYAVYRSTSPTVETEGEPLNGTPVVGTNYLDTAVQAGGTYYYAVIALGEDGTRSEPSTTVEITLTEEPTGPGVPTGLDAQLVGDTAQLTWNPVAGATGYHVYRSTTEPVAVDGEPLNGAAPLTAAAYTDLTIAAGTTYFYVVVALDGDGVSSAPSNPARVVVPDQIDACAPGQWSAAYFEGTELAGAPAGRECVDAIDVDWGS</sequence>
<keyword evidence="3" id="KW-0732">Signal</keyword>
<dbReference type="PROSITE" id="PS50853">
    <property type="entry name" value="FN3"/>
    <property type="match status" value="4"/>
</dbReference>
<evidence type="ECO:0000256" key="1">
    <source>
        <dbReference type="ARBA" id="ARBA00023295"/>
    </source>
</evidence>
<feature type="domain" description="Fibronectin type-III" evidence="4">
    <location>
        <begin position="672"/>
        <end position="767"/>
    </location>
</feature>
<keyword evidence="6" id="KW-1185">Reference proteome</keyword>
<dbReference type="GO" id="GO:0000272">
    <property type="term" value="P:polysaccharide catabolic process"/>
    <property type="evidence" value="ECO:0007669"/>
    <property type="project" value="UniProtKB-KW"/>
</dbReference>
<reference evidence="5 6" key="1">
    <citation type="submission" date="2019-10" db="EMBL/GenBank/DDBJ databases">
        <title>Georgenia wutianyii sp. nov. and Georgenia yuyongxinii sp. nov. isolated from plateau pika (Ochotona curzoniae) in the Qinghai-Tibet plateau of China.</title>
        <authorList>
            <person name="Tian Z."/>
        </authorList>
    </citation>
    <scope>NUCLEOTIDE SEQUENCE [LARGE SCALE GENOMIC DNA]</scope>
    <source>
        <strain evidence="5 6">DSM 21501</strain>
    </source>
</reference>
<evidence type="ECO:0000259" key="4">
    <source>
        <dbReference type="PROSITE" id="PS50853"/>
    </source>
</evidence>
<proteinExistence type="predicted"/>
<feature type="chain" id="PRO_5029660728" description="Fibronectin type-III domain-containing protein" evidence="3">
    <location>
        <begin position="23"/>
        <end position="902"/>
    </location>
</feature>